<keyword evidence="2" id="KW-1185">Reference proteome</keyword>
<reference evidence="2" key="2">
    <citation type="journal article" date="2018" name="Mol. Plant Microbe Interact.">
        <title>Genome sequence resources for the wheat stripe rust pathogen (Puccinia striiformis f. sp. tritici) and the barley stripe rust pathogen (Puccinia striiformis f. sp. hordei).</title>
        <authorList>
            <person name="Xia C."/>
            <person name="Wang M."/>
            <person name="Yin C."/>
            <person name="Cornejo O.E."/>
            <person name="Hulbert S.H."/>
            <person name="Chen X."/>
        </authorList>
    </citation>
    <scope>NUCLEOTIDE SEQUENCE [LARGE SCALE GENOMIC DNA]</scope>
    <source>
        <strain evidence="2">93-210</strain>
    </source>
</reference>
<gene>
    <name evidence="1" type="ORF">MJO28_000225</name>
</gene>
<name>A0ACC0EXY1_9BASI</name>
<proteinExistence type="predicted"/>
<reference evidence="1 2" key="3">
    <citation type="journal article" date="2022" name="Microbiol. Spectr.">
        <title>Folding features and dynamics of 3D genome architecture in plant fungal pathogens.</title>
        <authorList>
            <person name="Xia C."/>
        </authorList>
    </citation>
    <scope>NUCLEOTIDE SEQUENCE [LARGE SCALE GENOMIC DNA]</scope>
    <source>
        <strain evidence="1 2">93-210</strain>
    </source>
</reference>
<comment type="caution">
    <text evidence="1">The sequence shown here is derived from an EMBL/GenBank/DDBJ whole genome shotgun (WGS) entry which is preliminary data.</text>
</comment>
<organism evidence="1 2">
    <name type="scientific">Puccinia striiformis f. sp. tritici</name>
    <dbReference type="NCBI Taxonomy" id="168172"/>
    <lineage>
        <taxon>Eukaryota</taxon>
        <taxon>Fungi</taxon>
        <taxon>Dikarya</taxon>
        <taxon>Basidiomycota</taxon>
        <taxon>Pucciniomycotina</taxon>
        <taxon>Pucciniomycetes</taxon>
        <taxon>Pucciniales</taxon>
        <taxon>Pucciniaceae</taxon>
        <taxon>Puccinia</taxon>
    </lineage>
</organism>
<dbReference type="Proteomes" id="UP001060170">
    <property type="component" value="Chromosome 1"/>
</dbReference>
<protein>
    <submittedName>
        <fullName evidence="1">Uncharacterized protein</fullName>
    </submittedName>
</protein>
<dbReference type="EMBL" id="CM045865">
    <property type="protein sequence ID" value="KAI7962131.1"/>
    <property type="molecule type" value="Genomic_DNA"/>
</dbReference>
<reference evidence="2" key="1">
    <citation type="journal article" date="2018" name="BMC Genomics">
        <title>Genomic insights into host adaptation between the wheat stripe rust pathogen (Puccinia striiformis f. sp. tritici) and the barley stripe rust pathogen (Puccinia striiformis f. sp. hordei).</title>
        <authorList>
            <person name="Xia C."/>
            <person name="Wang M."/>
            <person name="Yin C."/>
            <person name="Cornejo O.E."/>
            <person name="Hulbert S.H."/>
            <person name="Chen X."/>
        </authorList>
    </citation>
    <scope>NUCLEOTIDE SEQUENCE [LARGE SCALE GENOMIC DNA]</scope>
    <source>
        <strain evidence="2">93-210</strain>
    </source>
</reference>
<evidence type="ECO:0000313" key="2">
    <source>
        <dbReference type="Proteomes" id="UP001060170"/>
    </source>
</evidence>
<sequence>MLSRREVGVALIELSLAPDKQIADPGVCSIAYSDICKTYLEKNQDHQSHSTNASQTLAVARQLYGTHLKLIAAALLEEERKSQNLQSEIEAIEHGEWDDKLKAAIELEKPTSTEATPVQSPKPLDSH</sequence>
<accession>A0ACC0EXY1</accession>
<evidence type="ECO:0000313" key="1">
    <source>
        <dbReference type="EMBL" id="KAI7962131.1"/>
    </source>
</evidence>